<proteinExistence type="predicted"/>
<protein>
    <submittedName>
        <fullName evidence="1">Uncharacterized protein</fullName>
    </submittedName>
</protein>
<organism evidence="1">
    <name type="scientific">Aphanomyces invadans</name>
    <dbReference type="NCBI Taxonomy" id="157072"/>
    <lineage>
        <taxon>Eukaryota</taxon>
        <taxon>Sar</taxon>
        <taxon>Stramenopiles</taxon>
        <taxon>Oomycota</taxon>
        <taxon>Saprolegniomycetes</taxon>
        <taxon>Saprolegniales</taxon>
        <taxon>Verrucalvaceae</taxon>
        <taxon>Aphanomyces</taxon>
    </lineage>
</organism>
<dbReference type="AlphaFoldDB" id="A0A024UBR8"/>
<name>A0A024UBR8_9STRA</name>
<sequence length="133" mass="14270">MRPVQARTAFARKVRGECHRPYMPNGVVVSVRCHTNALTATAAAATNRGSDATHYTVASCSSVLVHCSCCCPAGQAHERGQSTIRQRSMWLDTSSISWNLASPAITHLPDDFDRACGGLTSPATTPCGTRRPR</sequence>
<dbReference type="RefSeq" id="XP_008868065.1">
    <property type="nucleotide sequence ID" value="XM_008869843.1"/>
</dbReference>
<reference evidence="1" key="1">
    <citation type="submission" date="2013-12" db="EMBL/GenBank/DDBJ databases">
        <title>The Genome Sequence of Aphanomyces invadans NJM9701.</title>
        <authorList>
            <consortium name="The Broad Institute Genomics Platform"/>
            <person name="Russ C."/>
            <person name="Tyler B."/>
            <person name="van West P."/>
            <person name="Dieguez-Uribeondo J."/>
            <person name="Young S.K."/>
            <person name="Zeng Q."/>
            <person name="Gargeya S."/>
            <person name="Fitzgerald M."/>
            <person name="Abouelleil A."/>
            <person name="Alvarado L."/>
            <person name="Chapman S.B."/>
            <person name="Gainer-Dewar J."/>
            <person name="Goldberg J."/>
            <person name="Griggs A."/>
            <person name="Gujja S."/>
            <person name="Hansen M."/>
            <person name="Howarth C."/>
            <person name="Imamovic A."/>
            <person name="Ireland A."/>
            <person name="Larimer J."/>
            <person name="McCowan C."/>
            <person name="Murphy C."/>
            <person name="Pearson M."/>
            <person name="Poon T.W."/>
            <person name="Priest M."/>
            <person name="Roberts A."/>
            <person name="Saif S."/>
            <person name="Shea T."/>
            <person name="Sykes S."/>
            <person name="Wortman J."/>
            <person name="Nusbaum C."/>
            <person name="Birren B."/>
        </authorList>
    </citation>
    <scope>NUCLEOTIDE SEQUENCE [LARGE SCALE GENOMIC DNA]</scope>
    <source>
        <strain evidence="1">NJM9701</strain>
    </source>
</reference>
<gene>
    <name evidence="1" type="ORF">H310_05192</name>
</gene>
<evidence type="ECO:0000313" key="1">
    <source>
        <dbReference type="EMBL" id="ETW03836.1"/>
    </source>
</evidence>
<dbReference type="GeneID" id="20082242"/>
<dbReference type="VEuPathDB" id="FungiDB:H310_05192"/>
<dbReference type="EMBL" id="KI913959">
    <property type="protein sequence ID" value="ETW03836.1"/>
    <property type="molecule type" value="Genomic_DNA"/>
</dbReference>
<accession>A0A024UBR8</accession>